<comment type="caution">
    <text evidence="6">The sequence shown here is derived from an EMBL/GenBank/DDBJ whole genome shotgun (WGS) entry which is preliminary data.</text>
</comment>
<evidence type="ECO:0000313" key="6">
    <source>
        <dbReference type="EMBL" id="KAK6170197.1"/>
    </source>
</evidence>
<sequence length="790" mass="87831">MELGKALMKENNVNALSKAIHPRHGLVWSDGKAIYLVPLIISSNTLQNTTSNRLGEFDNVDSVCWSKDIDPTTCFMSVVHQNNVTVWKVSGSTPKLGFKQVRKINVKPIQQGVLWNPKCDVLCLFSKNQVSFYFNHLTKKGSYAFPPLVSGKITSGCWSNDGNKLLVCIGSSLLIYTWTDIENSLSDFTPSAWTLPKSDGNVTAIVPISQNKYVCCVDLPLERLCQNQDVFLMPELPANLSRHDSKEKRREDLIKATKSSSIKENLLNLPKNPEAIINDSSQLIYFQINDDARSSVRLNTTSLQGLVSPDLLTHEPSGCIIVGSNSQNSLQIFTLTDSSLIKSSEIVLQKSQRPKGICCPYSSLRESQNGVLVLVGQPAKKDVLFPSATTESQFDLTIYYYPVKPEKTLQHFQSHLGIPEVKNIKASSDLRAKSISESALQNVKVTNDTPNSQEHNIKIHLDNTDSNQSSKILVSSLDGSTDSNILETQKTHFKDITPKFHNDLEIINNQSEKKKSRMKQVKVKGEKQFDEENGTEYISKKAQIAHISKESETEQSCKNKDQCKINLNGTSDTNQIATDKISTQFETEKTVQNNSNRAVNVKNEVAYTSSVQTHSANLTVLEDSLSDLGLPSSSLSMCSDDNYEFLEKVVESQKDQIEELQKKVKNLSKLVDKSSVIEITKYQTPEKPDSVKITCLYESGSSLTKKFLLDNGRLQLAEIKRAFKLDYIALVIDEEPIVLGANIDGYIPLKFTPGVTLNIIGENKTSDIVSTNENVCSLLRKDPITGATKC</sequence>
<dbReference type="PANTHER" id="PTHR14897:SF5">
    <property type="entry name" value="WD REPEAT AND COILED-COIL-CONTAINING PROTEIN"/>
    <property type="match status" value="1"/>
</dbReference>
<gene>
    <name evidence="6" type="ORF">SNE40_018649</name>
</gene>
<dbReference type="InterPro" id="IPR036322">
    <property type="entry name" value="WD40_repeat_dom_sf"/>
</dbReference>
<accession>A0AAN8J5U0</accession>
<evidence type="ECO:0000256" key="3">
    <source>
        <dbReference type="ARBA" id="ARBA00022737"/>
    </source>
</evidence>
<feature type="coiled-coil region" evidence="5">
    <location>
        <begin position="643"/>
        <end position="677"/>
    </location>
</feature>
<dbReference type="InterPro" id="IPR028041">
    <property type="entry name" value="WDCP"/>
</dbReference>
<dbReference type="EMBL" id="JAZGQO010000014">
    <property type="protein sequence ID" value="KAK6170197.1"/>
    <property type="molecule type" value="Genomic_DNA"/>
</dbReference>
<evidence type="ECO:0000256" key="1">
    <source>
        <dbReference type="ARBA" id="ARBA00015683"/>
    </source>
</evidence>
<protein>
    <recommendedName>
        <fullName evidence="1">WD repeat and coiled-coil-containing protein</fullName>
    </recommendedName>
</protein>
<evidence type="ECO:0000313" key="7">
    <source>
        <dbReference type="Proteomes" id="UP001347796"/>
    </source>
</evidence>
<keyword evidence="3" id="KW-0677">Repeat</keyword>
<dbReference type="SUPFAM" id="SSF50978">
    <property type="entry name" value="WD40 repeat-like"/>
    <property type="match status" value="1"/>
</dbReference>
<dbReference type="AlphaFoldDB" id="A0AAN8J5U0"/>
<keyword evidence="7" id="KW-1185">Reference proteome</keyword>
<proteinExistence type="predicted"/>
<dbReference type="PANTHER" id="PTHR14897">
    <property type="entry name" value="WD REPEAT AND COILED-COIL-CONTAINING PROTEIN"/>
    <property type="match status" value="1"/>
</dbReference>
<organism evidence="6 7">
    <name type="scientific">Patella caerulea</name>
    <name type="common">Rayed Mediterranean limpet</name>
    <dbReference type="NCBI Taxonomy" id="87958"/>
    <lineage>
        <taxon>Eukaryota</taxon>
        <taxon>Metazoa</taxon>
        <taxon>Spiralia</taxon>
        <taxon>Lophotrochozoa</taxon>
        <taxon>Mollusca</taxon>
        <taxon>Gastropoda</taxon>
        <taxon>Patellogastropoda</taxon>
        <taxon>Patelloidea</taxon>
        <taxon>Patellidae</taxon>
        <taxon>Patella</taxon>
    </lineage>
</organism>
<evidence type="ECO:0000256" key="4">
    <source>
        <dbReference type="ARBA" id="ARBA00023054"/>
    </source>
</evidence>
<dbReference type="Pfam" id="PF15390">
    <property type="entry name" value="WDCP"/>
    <property type="match status" value="3"/>
</dbReference>
<dbReference type="GO" id="GO:0019900">
    <property type="term" value="F:kinase binding"/>
    <property type="evidence" value="ECO:0007669"/>
    <property type="project" value="TreeGrafter"/>
</dbReference>
<keyword evidence="2" id="KW-0853">WD repeat</keyword>
<keyword evidence="4 5" id="KW-0175">Coiled coil</keyword>
<evidence type="ECO:0000256" key="5">
    <source>
        <dbReference type="SAM" id="Coils"/>
    </source>
</evidence>
<evidence type="ECO:0000256" key="2">
    <source>
        <dbReference type="ARBA" id="ARBA00022574"/>
    </source>
</evidence>
<dbReference type="Proteomes" id="UP001347796">
    <property type="component" value="Unassembled WGS sequence"/>
</dbReference>
<reference evidence="6 7" key="1">
    <citation type="submission" date="2024-01" db="EMBL/GenBank/DDBJ databases">
        <title>The genome of the rayed Mediterranean limpet Patella caerulea (Linnaeus, 1758).</title>
        <authorList>
            <person name="Anh-Thu Weber A."/>
            <person name="Halstead-Nussloch G."/>
        </authorList>
    </citation>
    <scope>NUCLEOTIDE SEQUENCE [LARGE SCALE GENOMIC DNA]</scope>
    <source>
        <strain evidence="6">AATW-2023a</strain>
        <tissue evidence="6">Whole specimen</tissue>
    </source>
</reference>
<name>A0AAN8J5U0_PATCE</name>